<dbReference type="EMBL" id="VSSQ01070660">
    <property type="protein sequence ID" value="MPN22434.1"/>
    <property type="molecule type" value="Genomic_DNA"/>
</dbReference>
<gene>
    <name evidence="1" type="ORF">SDC9_169817</name>
</gene>
<organism evidence="1">
    <name type="scientific">bioreactor metagenome</name>
    <dbReference type="NCBI Taxonomy" id="1076179"/>
    <lineage>
        <taxon>unclassified sequences</taxon>
        <taxon>metagenomes</taxon>
        <taxon>ecological metagenomes</taxon>
    </lineage>
</organism>
<evidence type="ECO:0000313" key="1">
    <source>
        <dbReference type="EMBL" id="MPN22434.1"/>
    </source>
</evidence>
<name>A0A645GEK9_9ZZZZ</name>
<sequence length="120" mass="13270">MGDPIEILLRTKPVIGTAAAGFRRVAFEVVDHRGSQLFKIGIAGNHVEDNIGDALSPVHEISMPIQRLQHPFPGFFPHRRRVVDHPVNRHGADAELPGDPAQVRARTLMGCHQYFPPVSI</sequence>
<comment type="caution">
    <text evidence="1">The sequence shown here is derived from an EMBL/GenBank/DDBJ whole genome shotgun (WGS) entry which is preliminary data.</text>
</comment>
<proteinExistence type="predicted"/>
<accession>A0A645GEK9</accession>
<protein>
    <submittedName>
        <fullName evidence="1">Uncharacterized protein</fullName>
    </submittedName>
</protein>
<dbReference type="AlphaFoldDB" id="A0A645GEK9"/>
<reference evidence="1" key="1">
    <citation type="submission" date="2019-08" db="EMBL/GenBank/DDBJ databases">
        <authorList>
            <person name="Kucharzyk K."/>
            <person name="Murdoch R.W."/>
            <person name="Higgins S."/>
            <person name="Loffler F."/>
        </authorList>
    </citation>
    <scope>NUCLEOTIDE SEQUENCE</scope>
</reference>